<evidence type="ECO:0000313" key="2">
    <source>
        <dbReference type="Proteomes" id="UP000190042"/>
    </source>
</evidence>
<evidence type="ECO:0008006" key="3">
    <source>
        <dbReference type="Google" id="ProtNLM"/>
    </source>
</evidence>
<dbReference type="EMBL" id="FUYJ01000008">
    <property type="protein sequence ID" value="SKB04429.1"/>
    <property type="molecule type" value="Genomic_DNA"/>
</dbReference>
<name>A0A1T4YRP1_9BACL</name>
<accession>A0A1T4YRP1</accession>
<evidence type="ECO:0000313" key="1">
    <source>
        <dbReference type="EMBL" id="SKB04429.1"/>
    </source>
</evidence>
<reference evidence="2" key="1">
    <citation type="submission" date="2017-02" db="EMBL/GenBank/DDBJ databases">
        <authorList>
            <person name="Varghese N."/>
            <person name="Submissions S."/>
        </authorList>
    </citation>
    <scope>NUCLEOTIDE SEQUENCE [LARGE SCALE GENOMIC DNA]</scope>
    <source>
        <strain evidence="2">DSM 23966</strain>
    </source>
</reference>
<protein>
    <recommendedName>
        <fullName evidence="3">Integrase</fullName>
    </recommendedName>
</protein>
<organism evidence="1 2">
    <name type="scientific">Sporosarcina newyorkensis</name>
    <dbReference type="NCBI Taxonomy" id="759851"/>
    <lineage>
        <taxon>Bacteria</taxon>
        <taxon>Bacillati</taxon>
        <taxon>Bacillota</taxon>
        <taxon>Bacilli</taxon>
        <taxon>Bacillales</taxon>
        <taxon>Caryophanaceae</taxon>
        <taxon>Sporosarcina</taxon>
    </lineage>
</organism>
<dbReference type="Proteomes" id="UP000190042">
    <property type="component" value="Unassembled WGS sequence"/>
</dbReference>
<keyword evidence="2" id="KW-1185">Reference proteome</keyword>
<sequence>MNNQLVSDQLYQLVFAVMKKVQMDVPIREVHDGVNMSYNFIGKYIGYDTKRLATAHQEMAPFCTIETYVQTITLHELGHVMDQEALEASLTKTLEFFTMRKSFTMNQIFKDLDLLGMLIEEDLMNKVFEETAWKNAARLNEQYGLIETECFEQIRKNSLATYEMVYEEDLYYYEELKRQANIELAC</sequence>
<gene>
    <name evidence="1" type="ORF">SAMN04244570_3408</name>
</gene>
<dbReference type="AlphaFoldDB" id="A0A1T4YRP1"/>
<dbReference type="RefSeq" id="WP_078818423.1">
    <property type="nucleotide sequence ID" value="NZ_FUYJ01000008.1"/>
</dbReference>
<proteinExistence type="predicted"/>